<dbReference type="RefSeq" id="WP_093647656.1">
    <property type="nucleotide sequence ID" value="NZ_FPBH01000065.1"/>
</dbReference>
<name>A0A1I7ERY9_9BURK</name>
<dbReference type="Pfam" id="PF10899">
    <property type="entry name" value="AbiGi"/>
    <property type="match status" value="1"/>
</dbReference>
<sequence>MQPKSNTLFHFTKSQETLKLILLNGFWPRYCLEHISWLGLDDHDYIAFPMTCFCDIPLSRISEHVGFYGQFGIGVTRQWAEMNNLNPVIYVAGENGITASFRDLMLQGEQHSSEDLQKEAKISLRYIFAHAKPTVGNMVIDGEPIEKHFYQESEWRHVPKSSNINEYLIKSNFEDKNKLFKANNKTKENCMLEFGPRDIRYIFVKSDSDIPEIINFIQKDLDRHPLNDLKILMSRVVSLESMSDDL</sequence>
<dbReference type="EMBL" id="FPBH01000065">
    <property type="protein sequence ID" value="SFU26698.1"/>
    <property type="molecule type" value="Genomic_DNA"/>
</dbReference>
<proteinExistence type="predicted"/>
<protein>
    <submittedName>
        <fullName evidence="1">Putative abortive phage resistance protein AbiGi, antitoxin</fullName>
    </submittedName>
</protein>
<dbReference type="InterPro" id="IPR021223">
    <property type="entry name" value="AbiGi"/>
</dbReference>
<dbReference type="OrthoDB" id="680500at2"/>
<dbReference type="AlphaFoldDB" id="A0A1I7ERY9"/>
<evidence type="ECO:0000313" key="1">
    <source>
        <dbReference type="EMBL" id="SFU26698.1"/>
    </source>
</evidence>
<dbReference type="Proteomes" id="UP000198844">
    <property type="component" value="Unassembled WGS sequence"/>
</dbReference>
<organism evidence="1 2">
    <name type="scientific">Paraburkholderia aspalathi</name>
    <dbReference type="NCBI Taxonomy" id="1324617"/>
    <lineage>
        <taxon>Bacteria</taxon>
        <taxon>Pseudomonadati</taxon>
        <taxon>Pseudomonadota</taxon>
        <taxon>Betaproteobacteria</taxon>
        <taxon>Burkholderiales</taxon>
        <taxon>Burkholderiaceae</taxon>
        <taxon>Paraburkholderia</taxon>
    </lineage>
</organism>
<gene>
    <name evidence="1" type="ORF">SAMN05192563_10654</name>
</gene>
<accession>A0A1I7ERY9</accession>
<evidence type="ECO:0000313" key="2">
    <source>
        <dbReference type="Proteomes" id="UP000198844"/>
    </source>
</evidence>
<reference evidence="1 2" key="1">
    <citation type="submission" date="2016-10" db="EMBL/GenBank/DDBJ databases">
        <authorList>
            <person name="de Groot N.N."/>
        </authorList>
    </citation>
    <scope>NUCLEOTIDE SEQUENCE [LARGE SCALE GENOMIC DNA]</scope>
    <source>
        <strain evidence="1 2">LMG 27731</strain>
    </source>
</reference>